<dbReference type="AlphaFoldDB" id="A0A235F5G5"/>
<gene>
    <name evidence="1" type="ORF">CGZ90_15875</name>
</gene>
<evidence type="ECO:0000313" key="2">
    <source>
        <dbReference type="Proteomes" id="UP000215059"/>
    </source>
</evidence>
<comment type="caution">
    <text evidence="1">The sequence shown here is derived from an EMBL/GenBank/DDBJ whole genome shotgun (WGS) entry which is preliminary data.</text>
</comment>
<proteinExistence type="predicted"/>
<reference evidence="1 2" key="1">
    <citation type="submission" date="2017-07" db="EMBL/GenBank/DDBJ databases">
        <title>Fictibacillus sp. nov. GDSW-R2A3 Genome sequencing and assembly.</title>
        <authorList>
            <person name="Mayilraj S."/>
        </authorList>
    </citation>
    <scope>NUCLEOTIDE SEQUENCE [LARGE SCALE GENOMIC DNA]</scope>
    <source>
        <strain evidence="1 2">GDSW-R2A3</strain>
    </source>
</reference>
<dbReference type="Proteomes" id="UP000215059">
    <property type="component" value="Unassembled WGS sequence"/>
</dbReference>
<keyword evidence="2" id="KW-1185">Reference proteome</keyword>
<protein>
    <submittedName>
        <fullName evidence="1">Permease</fullName>
    </submittedName>
</protein>
<dbReference type="GO" id="GO:0046521">
    <property type="term" value="P:sphingoid catabolic process"/>
    <property type="evidence" value="ECO:0007669"/>
    <property type="project" value="TreeGrafter"/>
</dbReference>
<dbReference type="InterPro" id="IPR009305">
    <property type="entry name" value="Mpo1-like"/>
</dbReference>
<accession>A0A235F5G5</accession>
<dbReference type="PANTHER" id="PTHR28026">
    <property type="entry name" value="DUF962 DOMAIN PROTEIN (AFU_ORTHOLOGUE AFUA_8G05310)"/>
    <property type="match status" value="1"/>
</dbReference>
<dbReference type="RefSeq" id="WP_094253505.1">
    <property type="nucleotide sequence ID" value="NZ_JBHLXL010000002.1"/>
</dbReference>
<sequence>MSAQKSFIEKYKEDHQHPINKATHAVGIPMIIVSLPLFFFNWKIALALFIGGWILQFIGHMFEGKKPSFLSNPVYLLVAPVWYAKNILTGKAFKKENKDRPF</sequence>
<evidence type="ECO:0000313" key="1">
    <source>
        <dbReference type="EMBL" id="OYD56489.1"/>
    </source>
</evidence>
<dbReference type="OrthoDB" id="5515308at2"/>
<dbReference type="PANTHER" id="PTHR28026:SF9">
    <property type="entry name" value="2-HYDROXY-PALMITIC ACID DIOXYGENASE MPO1"/>
    <property type="match status" value="1"/>
</dbReference>
<dbReference type="Pfam" id="PF06127">
    <property type="entry name" value="Mpo1-like"/>
    <property type="match status" value="1"/>
</dbReference>
<name>A0A235F5G5_9BACL</name>
<dbReference type="EMBL" id="NOII01000011">
    <property type="protein sequence ID" value="OYD56489.1"/>
    <property type="molecule type" value="Genomic_DNA"/>
</dbReference>
<dbReference type="GO" id="GO:0016020">
    <property type="term" value="C:membrane"/>
    <property type="evidence" value="ECO:0007669"/>
    <property type="project" value="GOC"/>
</dbReference>
<organism evidence="1 2">
    <name type="scientific">Fictibacillus aquaticus</name>
    <dbReference type="NCBI Taxonomy" id="2021314"/>
    <lineage>
        <taxon>Bacteria</taxon>
        <taxon>Bacillati</taxon>
        <taxon>Bacillota</taxon>
        <taxon>Bacilli</taxon>
        <taxon>Bacillales</taxon>
        <taxon>Fictibacillaceae</taxon>
        <taxon>Fictibacillus</taxon>
    </lineage>
</organism>